<organism evidence="2 4">
    <name type="scientific">Tamilnaduibacter salinus</name>
    <dbReference type="NCBI Taxonomy" id="1484056"/>
    <lineage>
        <taxon>Bacteria</taxon>
        <taxon>Pseudomonadati</taxon>
        <taxon>Pseudomonadota</taxon>
        <taxon>Gammaproteobacteria</taxon>
        <taxon>Pseudomonadales</taxon>
        <taxon>Marinobacteraceae</taxon>
        <taxon>Tamilnaduibacter</taxon>
    </lineage>
</organism>
<feature type="compositionally biased region" description="Basic and acidic residues" evidence="1">
    <location>
        <begin position="43"/>
        <end position="58"/>
    </location>
</feature>
<evidence type="ECO:0000256" key="1">
    <source>
        <dbReference type="SAM" id="MobiDB-lite"/>
    </source>
</evidence>
<name>A0A2A2I5R2_9GAMM</name>
<evidence type="ECO:0000313" key="2">
    <source>
        <dbReference type="EMBL" id="PAV27069.1"/>
    </source>
</evidence>
<dbReference type="OrthoDB" id="5704405at2"/>
<evidence type="ECO:0000313" key="5">
    <source>
        <dbReference type="Proteomes" id="UP000245887"/>
    </source>
</evidence>
<reference evidence="2 4" key="1">
    <citation type="submission" date="2017-07" db="EMBL/GenBank/DDBJ databases">
        <title>Tamlnaduibacter salinus (Mi-7) genome sequencing.</title>
        <authorList>
            <person name="Verma A."/>
            <person name="Krishnamurthi S."/>
        </authorList>
    </citation>
    <scope>NUCLEOTIDE SEQUENCE [LARGE SCALE GENOMIC DNA]</scope>
    <source>
        <strain evidence="2 4">Mi-7</strain>
    </source>
</reference>
<proteinExistence type="predicted"/>
<dbReference type="Proteomes" id="UP000245887">
    <property type="component" value="Unassembled WGS sequence"/>
</dbReference>
<dbReference type="AlphaFoldDB" id="A0A2A2I5R2"/>
<sequence>MRADEFMKKYGFDKAEEERDHTLRENALEHAMHLKRPNAGTPHDWEDWERFKREHPDQVEDDGE</sequence>
<evidence type="ECO:0000313" key="3">
    <source>
        <dbReference type="EMBL" id="PVY77591.1"/>
    </source>
</evidence>
<accession>A0A2A2I5R2</accession>
<feature type="region of interest" description="Disordered" evidence="1">
    <location>
        <begin position="33"/>
        <end position="64"/>
    </location>
</feature>
<reference evidence="3 5" key="2">
    <citation type="submission" date="2018-04" db="EMBL/GenBank/DDBJ databases">
        <title>Genomic Encyclopedia of Type Strains, Phase IV (KMG-IV): sequencing the most valuable type-strain genomes for metagenomic binning, comparative biology and taxonomic classification.</title>
        <authorList>
            <person name="Goeker M."/>
        </authorList>
    </citation>
    <scope>NUCLEOTIDE SEQUENCE [LARGE SCALE GENOMIC DNA]</scope>
    <source>
        <strain evidence="3 5">DSM 28688</strain>
    </source>
</reference>
<evidence type="ECO:0000313" key="4">
    <source>
        <dbReference type="Proteomes" id="UP000218332"/>
    </source>
</evidence>
<keyword evidence="4" id="KW-1185">Reference proteome</keyword>
<dbReference type="RefSeq" id="WP_095609932.1">
    <property type="nucleotide sequence ID" value="NZ_NMPM01000010.1"/>
</dbReference>
<dbReference type="EMBL" id="NMPM01000010">
    <property type="protein sequence ID" value="PAV27069.1"/>
    <property type="molecule type" value="Genomic_DNA"/>
</dbReference>
<dbReference type="EMBL" id="QEKQ01000003">
    <property type="protein sequence ID" value="PVY77591.1"/>
    <property type="molecule type" value="Genomic_DNA"/>
</dbReference>
<dbReference type="Proteomes" id="UP000218332">
    <property type="component" value="Unassembled WGS sequence"/>
</dbReference>
<comment type="caution">
    <text evidence="2">The sequence shown here is derived from an EMBL/GenBank/DDBJ whole genome shotgun (WGS) entry which is preliminary data.</text>
</comment>
<gene>
    <name evidence="3" type="ORF">C8D92_103278</name>
    <name evidence="2" type="ORF">CF392_02735</name>
</gene>
<protein>
    <submittedName>
        <fullName evidence="2">Uncharacterized protein</fullName>
    </submittedName>
</protein>